<dbReference type="GO" id="GO:0005829">
    <property type="term" value="C:cytosol"/>
    <property type="evidence" value="ECO:0007669"/>
    <property type="project" value="TreeGrafter"/>
</dbReference>
<dbReference type="InterPro" id="IPR049517">
    <property type="entry name" value="ACX-like_C"/>
</dbReference>
<evidence type="ECO:0000313" key="6">
    <source>
        <dbReference type="EMBL" id="VDN58524.1"/>
    </source>
</evidence>
<dbReference type="OrthoDB" id="3643at2759"/>
<dbReference type="Pfam" id="PF19278">
    <property type="entry name" value="Hydant_A_C"/>
    <property type="match status" value="1"/>
</dbReference>
<dbReference type="EMBL" id="UYYG01001169">
    <property type="protein sequence ID" value="VDN58524.1"/>
    <property type="molecule type" value="Genomic_DNA"/>
</dbReference>
<feature type="domain" description="Hydantoinase B/oxoprolinase" evidence="3">
    <location>
        <begin position="715"/>
        <end position="1237"/>
    </location>
</feature>
<feature type="domain" description="Hydantoinase A/oxoprolinase" evidence="2">
    <location>
        <begin position="323"/>
        <end position="507"/>
    </location>
</feature>
<dbReference type="GO" id="GO:0006749">
    <property type="term" value="P:glutathione metabolic process"/>
    <property type="evidence" value="ECO:0007669"/>
    <property type="project" value="TreeGrafter"/>
</dbReference>
<dbReference type="WBParaSite" id="DME_0000461401-mRNA-1">
    <property type="protein sequence ID" value="DME_0000461401-mRNA-1"/>
    <property type="gene ID" value="DME_0000461401"/>
</dbReference>
<dbReference type="AlphaFoldDB" id="A0A0N4UBM5"/>
<dbReference type="PANTHER" id="PTHR11365">
    <property type="entry name" value="5-OXOPROLINASE RELATED"/>
    <property type="match status" value="1"/>
</dbReference>
<gene>
    <name evidence="6" type="ORF">DME_LOCUS8497</name>
</gene>
<reference evidence="6 8" key="2">
    <citation type="submission" date="2018-11" db="EMBL/GenBank/DDBJ databases">
        <authorList>
            <consortium name="Pathogen Informatics"/>
        </authorList>
    </citation>
    <scope>NUCLEOTIDE SEQUENCE [LARGE SCALE GENOMIC DNA]</scope>
</reference>
<dbReference type="InterPro" id="IPR008040">
    <property type="entry name" value="Hydant_A_N"/>
</dbReference>
<protein>
    <submittedName>
        <fullName evidence="9">5-oxoprolinase</fullName>
    </submittedName>
</protein>
<dbReference type="InterPro" id="IPR002821">
    <property type="entry name" value="Hydantoinase_A"/>
</dbReference>
<evidence type="ECO:0000259" key="5">
    <source>
        <dbReference type="Pfam" id="PF19278"/>
    </source>
</evidence>
<dbReference type="Pfam" id="PF01968">
    <property type="entry name" value="Hydantoinase_A"/>
    <property type="match status" value="1"/>
</dbReference>
<feature type="domain" description="Acetophenone carboxylase-like C-terminal" evidence="5">
    <location>
        <begin position="532"/>
        <end position="686"/>
    </location>
</feature>
<evidence type="ECO:0000256" key="1">
    <source>
        <dbReference type="ARBA" id="ARBA00010403"/>
    </source>
</evidence>
<dbReference type="PANTHER" id="PTHR11365:SF2">
    <property type="entry name" value="5-OXOPROLINASE"/>
    <property type="match status" value="1"/>
</dbReference>
<evidence type="ECO:0000313" key="7">
    <source>
        <dbReference type="Proteomes" id="UP000038040"/>
    </source>
</evidence>
<dbReference type="Proteomes" id="UP000038040">
    <property type="component" value="Unplaced"/>
</dbReference>
<dbReference type="Proteomes" id="UP000274756">
    <property type="component" value="Unassembled WGS sequence"/>
</dbReference>
<organism evidence="7 9">
    <name type="scientific">Dracunculus medinensis</name>
    <name type="common">Guinea worm</name>
    <dbReference type="NCBI Taxonomy" id="318479"/>
    <lineage>
        <taxon>Eukaryota</taxon>
        <taxon>Metazoa</taxon>
        <taxon>Ecdysozoa</taxon>
        <taxon>Nematoda</taxon>
        <taxon>Chromadorea</taxon>
        <taxon>Rhabditida</taxon>
        <taxon>Spirurina</taxon>
        <taxon>Dracunculoidea</taxon>
        <taxon>Dracunculidae</taxon>
        <taxon>Dracunculus</taxon>
    </lineage>
</organism>
<name>A0A0N4UBM5_DRAME</name>
<evidence type="ECO:0000259" key="4">
    <source>
        <dbReference type="Pfam" id="PF05378"/>
    </source>
</evidence>
<keyword evidence="8" id="KW-1185">Reference proteome</keyword>
<reference evidence="9" key="1">
    <citation type="submission" date="2017-02" db="UniProtKB">
        <authorList>
            <consortium name="WormBaseParasite"/>
        </authorList>
    </citation>
    <scope>IDENTIFICATION</scope>
</reference>
<feature type="domain" description="Hydantoinase/oxoprolinase N-terminal" evidence="4">
    <location>
        <begin position="8"/>
        <end position="213"/>
    </location>
</feature>
<proteinExistence type="inferred from homology"/>
<evidence type="ECO:0000313" key="9">
    <source>
        <dbReference type="WBParaSite" id="DME_0000461401-mRNA-1"/>
    </source>
</evidence>
<dbReference type="InterPro" id="IPR045079">
    <property type="entry name" value="Oxoprolinase-like"/>
</dbReference>
<dbReference type="Pfam" id="PF05378">
    <property type="entry name" value="Hydant_A_N"/>
    <property type="match status" value="1"/>
</dbReference>
<dbReference type="GO" id="GO:0017168">
    <property type="term" value="F:5-oxoprolinase (ATP-hydrolyzing) activity"/>
    <property type="evidence" value="ECO:0007669"/>
    <property type="project" value="TreeGrafter"/>
</dbReference>
<dbReference type="Pfam" id="PF02538">
    <property type="entry name" value="Hydantoinase_B"/>
    <property type="match status" value="1"/>
</dbReference>
<comment type="similarity">
    <text evidence="1">Belongs to the oxoprolinase family.</text>
</comment>
<sequence>MSPLKYGFAIDRGGTFTDVYVHRSDGTSRIMKLLSEDRNNYQDAPTEAIRRVLEEETGVILPRETPIPTDRISWVRMGTTVATNALLERNGARIALLITKGFKDLLFIGNQSRPQIFEFDIRLPELLYEEVIEIDERLILVNKHCQSDFEAFRVMASNGEEIIIEKKPDEKIITDQLEKIYRRGIKSVAVVLLHSYIYPNHEKLIAEIARNIGFENISLSSEVMPMLKIVPRGFTTCVDAYLTPVIHAYITSFKAGFVNNLEGISVQFMQSDGGLSAVENFCGSRAILSGPAGGIVGMALTAYDNVLKKPVIGFDMGGTSTDLDIHTVAAGGGSRLYFRDGLLVVGPDSAGANPGPVCYRKGGSLSITDANVILGRILPEYFPCIFGSNENQSLDREAAFEAMMQILKEVNDFYDNASETKHQSMTVEDLALGFIDVANETMCRAIKSVTQAKGYDTSQHVLACFGGAGGQHACSIAKALGIKTIFIHRFSGILSAYGLALADTVYEAQEPLGIQLTQENFDSYVKERLTLLKNKTANELAKLGFIAKHTRFEYFLHLRYAKTDCSLICPSITNGIGLLQDYIDAFNNAYNLEFGFVIPGREIIVDDVRVRAIGSNSIIENINVSSECNKKLPVKTTCQIRFKEKKMNTAVYDMRDLFFGHSVTGPAIIIDAATTIVVEPECRAVITKRGDIEIFVGDQTRLPIAIIAFLGRNMDPIQLSIFNHRFMSIAEQMGHILRRTSISTNIKERLDFSCALFGPTGDLVANAPHIPVHLGGMEAAVRYQIDHLGYEGFSDGDVILSNHPCAGGSHLPDLTVITPVYYKNFKTPVFFVANRGHHADIGGLEPGSMPPHSTCLQQEGAIFVSFKVVENGIFQENALVEKLTAPRNFPGCTGARNVSDNLSDLKAQIAANQKGINLVCELIDHYGLDVVHAYMDHVQSNAEAAVRKLLMEVAKKIKKEEIAHLQAIDFMDDGTPIALSIKIDCGTGDAIFDFDGTGPEVYSNWNTPISVTMASIIYCLRCLVDSEIPLNHGCLSPIQVKIPNGTILCPDKSAAVVGGNVLTSQRICDVIFLAFNAVAASQGCMNNITFGNDIIGGYYETVAGGAGAGPSFNGRSAVHTHMTNTRITDPELFELRYPVILREFSIRQNSGGKGRYKGGDGCKRFIQFRCSLRLSILTERRVFAPYGLNGGCPGQRGLNLLRLKNGRLINLGGKNSIDVHSGDIFELHTPGGGGYGKFQ</sequence>
<evidence type="ECO:0000259" key="3">
    <source>
        <dbReference type="Pfam" id="PF02538"/>
    </source>
</evidence>
<dbReference type="STRING" id="318479.A0A0N4UBM5"/>
<dbReference type="InterPro" id="IPR003692">
    <property type="entry name" value="Hydantoinase_B"/>
</dbReference>
<evidence type="ECO:0000313" key="8">
    <source>
        <dbReference type="Proteomes" id="UP000274756"/>
    </source>
</evidence>
<evidence type="ECO:0000259" key="2">
    <source>
        <dbReference type="Pfam" id="PF01968"/>
    </source>
</evidence>
<accession>A0A0N4UBM5</accession>